<dbReference type="AlphaFoldDB" id="A0A6I8VLC1"/>
<feature type="region of interest" description="Disordered" evidence="1">
    <location>
        <begin position="44"/>
        <end position="156"/>
    </location>
</feature>
<accession>A0A6I8VLC1</accession>
<protein>
    <submittedName>
        <fullName evidence="3">Uncharacterized protein isoform X2</fullName>
    </submittedName>
</protein>
<feature type="region of interest" description="Disordered" evidence="1">
    <location>
        <begin position="267"/>
        <end position="287"/>
    </location>
</feature>
<feature type="compositionally biased region" description="Basic and acidic residues" evidence="1">
    <location>
        <begin position="615"/>
        <end position="633"/>
    </location>
</feature>
<sequence>MTQLMASSCLYSRQKKVENTRPGTVFMFVNKSGNVVEAKKYDGYNFKDASNPSVRKNGTQSSKSYTASVQQRALQIMKANFPHNGGSQKVSPQKSSPNEGGFLRMPSGKSSRPKTIGDKKGPLTSSGLRKGSQKTTCQELTDKKASTKPLSGADEKALVKTKPKRTTIKSNPSKKRPAKLAVDSINTDGVWFECNVPFRVKIPFPICTQNLFGNSLPAVPSMNNNTICKCGSIVEAEQGRKGGSPPALPPMCITVIPGINQNTPIDQSTSSHLADLKETSGKARTSTERRFKGAKRCSVCETCTQTGYSMEQEPLSNPLLSCLEQIRQHLRAEAENAPKKQTTMQKCECRCFAEKSTSVRSVDGKTVKGNAAPSAAAALKNKRRKTPLKTQKMRLKSSKKDESNDMAFEEYMTQDQPGCKPGCQTGCQPGCQPGCQSGCQTGCHHWPTNMSCRRMRACNACPFVQSPMFGHSQREPPACCKLKAGESKRSASDIATSGFSGSGNVLTRCDSERDDSLLSTVPNSLPGDCSVECCASNTTSDDNRNSDRNNDSFCCACRPEGGVSASLSRRNDRHPGDRSQKSHVSYVDKRMSDDSKSEQTDEELDCDRGSVPVKGLERDERPRMKMKPKENRKSRNIKSRSKSAPANIRCRYGTVRPFDGKFFVAKKLIIKKNEIIDCGSTPTTTDQSECELCLGNGHRLERNVVDRQVSGGSEDPEKKVCSNQQQQQPLVLVPFRLETKNSGKTLVKCQAKE</sequence>
<dbReference type="RefSeq" id="XP_015043391.2">
    <property type="nucleotide sequence ID" value="XM_015187905.2"/>
</dbReference>
<keyword evidence="2" id="KW-1185">Reference proteome</keyword>
<proteinExistence type="predicted"/>
<feature type="region of interest" description="Disordered" evidence="1">
    <location>
        <begin position="564"/>
        <end position="643"/>
    </location>
</feature>
<gene>
    <name evidence="3" type="primary">LOC4813547</name>
</gene>
<dbReference type="Proteomes" id="UP000001819">
    <property type="component" value="Chromosome X"/>
</dbReference>
<organism evidence="2 3">
    <name type="scientific">Drosophila pseudoobscura pseudoobscura</name>
    <name type="common">Fruit fly</name>
    <dbReference type="NCBI Taxonomy" id="46245"/>
    <lineage>
        <taxon>Eukaryota</taxon>
        <taxon>Metazoa</taxon>
        <taxon>Ecdysozoa</taxon>
        <taxon>Arthropoda</taxon>
        <taxon>Hexapoda</taxon>
        <taxon>Insecta</taxon>
        <taxon>Pterygota</taxon>
        <taxon>Neoptera</taxon>
        <taxon>Endopterygota</taxon>
        <taxon>Diptera</taxon>
        <taxon>Brachycera</taxon>
        <taxon>Muscomorpha</taxon>
        <taxon>Ephydroidea</taxon>
        <taxon>Drosophilidae</taxon>
        <taxon>Drosophila</taxon>
        <taxon>Sophophora</taxon>
    </lineage>
</organism>
<name>A0A6I8VLC1_DROPS</name>
<evidence type="ECO:0000313" key="3">
    <source>
        <dbReference type="RefSeq" id="XP_015043391.2"/>
    </source>
</evidence>
<feature type="compositionally biased region" description="Polar residues" evidence="1">
    <location>
        <begin position="48"/>
        <end position="73"/>
    </location>
</feature>
<feature type="compositionally biased region" description="Basic and acidic residues" evidence="1">
    <location>
        <begin position="569"/>
        <end position="599"/>
    </location>
</feature>
<reference evidence="3" key="1">
    <citation type="submission" date="2025-08" db="UniProtKB">
        <authorList>
            <consortium name="RefSeq"/>
        </authorList>
    </citation>
    <scope>IDENTIFICATION</scope>
    <source>
        <strain evidence="3">MV-25-SWS-2005</strain>
        <tissue evidence="3">Whole body</tissue>
    </source>
</reference>
<feature type="compositionally biased region" description="Polar residues" evidence="1">
    <location>
        <begin position="123"/>
        <end position="139"/>
    </location>
</feature>
<evidence type="ECO:0000256" key="1">
    <source>
        <dbReference type="SAM" id="MobiDB-lite"/>
    </source>
</evidence>
<feature type="compositionally biased region" description="Basic and acidic residues" evidence="1">
    <location>
        <begin position="274"/>
        <end position="287"/>
    </location>
</feature>
<feature type="compositionally biased region" description="Polar residues" evidence="1">
    <location>
        <begin position="85"/>
        <end position="98"/>
    </location>
</feature>
<evidence type="ECO:0000313" key="2">
    <source>
        <dbReference type="Proteomes" id="UP000001819"/>
    </source>
</evidence>